<organism evidence="2 3">
    <name type="scientific">Rhizosaccharibacter radicis</name>
    <dbReference type="NCBI Taxonomy" id="2782605"/>
    <lineage>
        <taxon>Bacteria</taxon>
        <taxon>Pseudomonadati</taxon>
        <taxon>Pseudomonadota</taxon>
        <taxon>Alphaproteobacteria</taxon>
        <taxon>Acetobacterales</taxon>
        <taxon>Acetobacteraceae</taxon>
        <taxon>Rhizosaccharibacter</taxon>
    </lineage>
</organism>
<dbReference type="Proteomes" id="UP001524547">
    <property type="component" value="Unassembled WGS sequence"/>
</dbReference>
<dbReference type="EMBL" id="JAMZEJ010000008">
    <property type="protein sequence ID" value="MCQ8241990.1"/>
    <property type="molecule type" value="Genomic_DNA"/>
</dbReference>
<evidence type="ECO:0000259" key="1">
    <source>
        <dbReference type="Pfam" id="PF04577"/>
    </source>
</evidence>
<proteinExistence type="predicted"/>
<dbReference type="InterPro" id="IPR049625">
    <property type="entry name" value="Glyco_transf_61_cat"/>
</dbReference>
<evidence type="ECO:0000313" key="2">
    <source>
        <dbReference type="EMBL" id="MCQ8241990.1"/>
    </source>
</evidence>
<keyword evidence="3" id="KW-1185">Reference proteome</keyword>
<reference evidence="2 3" key="1">
    <citation type="submission" date="2022-06" db="EMBL/GenBank/DDBJ databases">
        <title>Rhizosaccharibacter gen. nov. sp. nov. KSS12, endophytic bacteria isolated from sugarcane.</title>
        <authorList>
            <person name="Pitiwittayakul N."/>
        </authorList>
    </citation>
    <scope>NUCLEOTIDE SEQUENCE [LARGE SCALE GENOMIC DNA]</scope>
    <source>
        <strain evidence="2 3">KSS12</strain>
    </source>
</reference>
<accession>A0ABT1W073</accession>
<evidence type="ECO:0000313" key="3">
    <source>
        <dbReference type="Proteomes" id="UP001524547"/>
    </source>
</evidence>
<name>A0ABT1W073_9PROT</name>
<dbReference type="Pfam" id="PF04577">
    <property type="entry name" value="Glyco_transf_61"/>
    <property type="match status" value="1"/>
</dbReference>
<sequence>MDEVAHPSIATAPLRQLAMPRTLAEAWSRWDGFAELLPGETTRRAPNLVPTHEMPHLEWFLHLHKQVADIESVGCGFVADAIVTGQGYVFKDGALLTQPVYLHNVAQQELQAQPHLLPGNLQTAPRLVVDRPVLEILGPGSPVFGHWLVDFLPRAAIARQLLGPAFDRFVIPLPADLPDWTLDLLRTLVGFQPENALRYDQGAEHLLCRRLCSPTFGHSAENYFFHSVVRDFYAGFAPPRAGRGTRRLCVSRRNFEQSTRGVLKGFRQRAYLEQQAIDRGFEIICPEEMTLRQQIERFSDAGIVIGEYGSALHNTLFSGPRVVVGSIRYPNSIQTRIAALCGQHVLYLIPDIDGKDERGAEIYEVAENKIDRFLDQLIALDGAMAAPTDPA</sequence>
<gene>
    <name evidence="2" type="ORF">NFI88_14210</name>
</gene>
<feature type="domain" description="Glycosyltransferase 61 catalytic" evidence="1">
    <location>
        <begin position="144"/>
        <end position="324"/>
    </location>
</feature>
<comment type="caution">
    <text evidence="2">The sequence shown here is derived from an EMBL/GenBank/DDBJ whole genome shotgun (WGS) entry which is preliminary data.</text>
</comment>
<protein>
    <submittedName>
        <fullName evidence="2">Glycosyltransferase family 61 protein</fullName>
    </submittedName>
</protein>
<dbReference type="RefSeq" id="WP_422920738.1">
    <property type="nucleotide sequence ID" value="NZ_JAMZEJ010000008.1"/>
</dbReference>